<dbReference type="InterPro" id="IPR023302">
    <property type="entry name" value="Pept_S9A_N"/>
</dbReference>
<dbReference type="OrthoDB" id="248387at2759"/>
<dbReference type="PRINTS" id="PR00862">
    <property type="entry name" value="PROLIGOPTASE"/>
</dbReference>
<dbReference type="SUPFAM" id="SSF53474">
    <property type="entry name" value="alpha/beta-Hydrolases"/>
    <property type="match status" value="1"/>
</dbReference>
<dbReference type="EMBL" id="DF237093">
    <property type="protein sequence ID" value="GAQ83341.1"/>
    <property type="molecule type" value="Genomic_DNA"/>
</dbReference>
<dbReference type="SUPFAM" id="SSF50993">
    <property type="entry name" value="Peptidase/esterase 'gauge' domain"/>
    <property type="match status" value="1"/>
</dbReference>
<dbReference type="PANTHER" id="PTHR11757">
    <property type="entry name" value="PROTEASE FAMILY S9A OLIGOPEPTIDASE"/>
    <property type="match status" value="1"/>
</dbReference>
<reference evidence="9 10" key="1">
    <citation type="journal article" date="2014" name="Nat. Commun.">
        <title>Klebsormidium flaccidum genome reveals primary factors for plant terrestrial adaptation.</title>
        <authorList>
            <person name="Hori K."/>
            <person name="Maruyama F."/>
            <person name="Fujisawa T."/>
            <person name="Togashi T."/>
            <person name="Yamamoto N."/>
            <person name="Seo M."/>
            <person name="Sato S."/>
            <person name="Yamada T."/>
            <person name="Mori H."/>
            <person name="Tajima N."/>
            <person name="Moriyama T."/>
            <person name="Ikeuchi M."/>
            <person name="Watanabe M."/>
            <person name="Wada H."/>
            <person name="Kobayashi K."/>
            <person name="Saito M."/>
            <person name="Masuda T."/>
            <person name="Sasaki-Sekimoto Y."/>
            <person name="Mashiguchi K."/>
            <person name="Awai K."/>
            <person name="Shimojima M."/>
            <person name="Masuda S."/>
            <person name="Iwai M."/>
            <person name="Nobusawa T."/>
            <person name="Narise T."/>
            <person name="Kondo S."/>
            <person name="Saito H."/>
            <person name="Sato R."/>
            <person name="Murakawa M."/>
            <person name="Ihara Y."/>
            <person name="Oshima-Yamada Y."/>
            <person name="Ohtaka K."/>
            <person name="Satoh M."/>
            <person name="Sonobe K."/>
            <person name="Ishii M."/>
            <person name="Ohtani R."/>
            <person name="Kanamori-Sato M."/>
            <person name="Honoki R."/>
            <person name="Miyazaki D."/>
            <person name="Mochizuki H."/>
            <person name="Umetsu J."/>
            <person name="Higashi K."/>
            <person name="Shibata D."/>
            <person name="Kamiya Y."/>
            <person name="Sato N."/>
            <person name="Nakamura Y."/>
            <person name="Tabata S."/>
            <person name="Ida S."/>
            <person name="Kurokawa K."/>
            <person name="Ohta H."/>
        </authorList>
    </citation>
    <scope>NUCLEOTIDE SEQUENCE [LARGE SCALE GENOMIC DNA]</scope>
    <source>
        <strain evidence="9 10">NIES-2285</strain>
    </source>
</reference>
<evidence type="ECO:0000256" key="4">
    <source>
        <dbReference type="ARBA" id="ARBA00022825"/>
    </source>
</evidence>
<comment type="similarity">
    <text evidence="1 6">Belongs to the peptidase S9A family.</text>
</comment>
<dbReference type="OMA" id="LINCNSK"/>
<keyword evidence="3 6" id="KW-0378">Hydrolase</keyword>
<protein>
    <recommendedName>
        <fullName evidence="6">Prolyl endopeptidase</fullName>
        <ecNumber evidence="6">3.4.21.-</ecNumber>
    </recommendedName>
</protein>
<dbReference type="InterPro" id="IPR001375">
    <property type="entry name" value="Peptidase_S9_cat"/>
</dbReference>
<feature type="domain" description="Peptidase S9A N-terminal" evidence="8">
    <location>
        <begin position="1"/>
        <end position="388"/>
    </location>
</feature>
<evidence type="ECO:0000256" key="6">
    <source>
        <dbReference type="RuleBase" id="RU368024"/>
    </source>
</evidence>
<evidence type="ECO:0000259" key="7">
    <source>
        <dbReference type="Pfam" id="PF00326"/>
    </source>
</evidence>
<keyword evidence="10" id="KW-1185">Reference proteome</keyword>
<evidence type="ECO:0000256" key="5">
    <source>
        <dbReference type="ARBA" id="ARBA00045448"/>
    </source>
</evidence>
<evidence type="ECO:0000256" key="1">
    <source>
        <dbReference type="ARBA" id="ARBA00005228"/>
    </source>
</evidence>
<dbReference type="Proteomes" id="UP000054558">
    <property type="component" value="Unassembled WGS sequence"/>
</dbReference>
<gene>
    <name evidence="9" type="ORF">KFL_001440280</name>
</gene>
<feature type="domain" description="Peptidase S9 prolyl oligopeptidase catalytic" evidence="7">
    <location>
        <begin position="478"/>
        <end position="693"/>
    </location>
</feature>
<dbReference type="InterPro" id="IPR002470">
    <property type="entry name" value="Peptidase_S9A"/>
</dbReference>
<dbReference type="Gene3D" id="3.40.50.1820">
    <property type="entry name" value="alpha/beta hydrolase"/>
    <property type="match status" value="1"/>
</dbReference>
<dbReference type="EC" id="3.4.21.-" evidence="6"/>
<evidence type="ECO:0000256" key="2">
    <source>
        <dbReference type="ARBA" id="ARBA00022670"/>
    </source>
</evidence>
<evidence type="ECO:0000256" key="3">
    <source>
        <dbReference type="ARBA" id="ARBA00022801"/>
    </source>
</evidence>
<comment type="function">
    <text evidence="5">Serine peptidase whose precise substrate specificity remains unclear. Does not cleave peptides after a arginine or lysine residue. Regulates trans-Golgi network morphology and sorting by regulating the membrane binding of the AP-1 complex. May play a role in the regulation of synaptic vesicle exocytosis.</text>
</comment>
<keyword evidence="2 6" id="KW-0645">Protease</keyword>
<dbReference type="GO" id="GO:0004252">
    <property type="term" value="F:serine-type endopeptidase activity"/>
    <property type="evidence" value="ECO:0007669"/>
    <property type="project" value="UniProtKB-UniRule"/>
</dbReference>
<dbReference type="AlphaFoldDB" id="A0A1Y1I2D0"/>
<sequence length="720" mass="79731">MKARLPPDETSPPERWGKWHYWCKEGPDNKDYPIFYRRRVGEPGIQPELLKDEVLLDLNELAEEFGYVHVGACEPSPDHRYLGYTLDATATESWTLFIKDLTTGKLLPRGTIQNVVSSKWAEDGQTVLYTQANELQIPTKIFSRRVLGPHASESEEDRLVYEEAGGPEWFADVSKTKDGKFLTINVNSRNCSEVYLLDAANPQTPLRLVRAREPGVEYFVEHHRGSLLILTNQGNPGGEYRLMCAPADDPGQPWKELLPADPRDVITDMDLFAGHCVMYTLRDGLPNVTVYPLTSPADSPLTKPLEAGDPLARVRSPAAEDGAREILPEYNLFGNGRRVFDNPTVCSIEPGANAAFEAESLRFTVSSPVTPDTVFDYDMSYHTLTRVKQITVPGLDVSPANATNVNTAASKTAPLIRPAPLHTLNGYTCTRVTATSADGTAVPVTVTHASDLPLDGRNPALLIGYGAYGVPQKTTWSSHTLSLLDRGWVVATAHVRGGGEFGKRWHEAGRKENKVRSFEDFEACAELLVKKGFADGGRLAAQGSSAGGLLVGAVVNRRPEFKAVILKVPFLDVLHTMLDPSLPLTAQEYEEWGNPAADRAAFERIRNYSPYDNVKQGARYPAMLITASMQDTRVGYWEAAKWVSKLRATVPTSLKAPILLFTSFNDGHFGQGGRYQQILFAAREQAFLLDTVGSREFRKREGSKRNVLELVKSVWRRTTK</sequence>
<evidence type="ECO:0000313" key="10">
    <source>
        <dbReference type="Proteomes" id="UP000054558"/>
    </source>
</evidence>
<accession>A0A1Y1I2D0</accession>
<proteinExistence type="inferred from homology"/>
<dbReference type="GO" id="GO:0006508">
    <property type="term" value="P:proteolysis"/>
    <property type="evidence" value="ECO:0007669"/>
    <property type="project" value="UniProtKB-KW"/>
</dbReference>
<organism evidence="9 10">
    <name type="scientific">Klebsormidium nitens</name>
    <name type="common">Green alga</name>
    <name type="synonym">Ulothrix nitens</name>
    <dbReference type="NCBI Taxonomy" id="105231"/>
    <lineage>
        <taxon>Eukaryota</taxon>
        <taxon>Viridiplantae</taxon>
        <taxon>Streptophyta</taxon>
        <taxon>Klebsormidiophyceae</taxon>
        <taxon>Klebsormidiales</taxon>
        <taxon>Klebsormidiaceae</taxon>
        <taxon>Klebsormidium</taxon>
    </lineage>
</organism>
<dbReference type="InterPro" id="IPR029058">
    <property type="entry name" value="AB_hydrolase_fold"/>
</dbReference>
<evidence type="ECO:0000313" key="9">
    <source>
        <dbReference type="EMBL" id="GAQ83341.1"/>
    </source>
</evidence>
<name>A0A1Y1I2D0_KLENI</name>
<dbReference type="Pfam" id="PF02897">
    <property type="entry name" value="Peptidase_S9_N"/>
    <property type="match status" value="1"/>
</dbReference>
<dbReference type="PANTHER" id="PTHR11757:SF19">
    <property type="entry name" value="PROLYL ENDOPEPTIDASE-LIKE"/>
    <property type="match status" value="1"/>
</dbReference>
<dbReference type="InterPro" id="IPR051543">
    <property type="entry name" value="Serine_Peptidase_S9A"/>
</dbReference>
<dbReference type="Pfam" id="PF00326">
    <property type="entry name" value="Peptidase_S9"/>
    <property type="match status" value="1"/>
</dbReference>
<evidence type="ECO:0000259" key="8">
    <source>
        <dbReference type="Pfam" id="PF02897"/>
    </source>
</evidence>
<keyword evidence="4 6" id="KW-0720">Serine protease</keyword>
<dbReference type="Gene3D" id="2.130.10.120">
    <property type="entry name" value="Prolyl oligopeptidase, N-terminal domain"/>
    <property type="match status" value="1"/>
</dbReference>